<evidence type="ECO:0000313" key="2">
    <source>
        <dbReference type="Proteomes" id="UP000294650"/>
    </source>
</evidence>
<dbReference type="InterPro" id="IPR052552">
    <property type="entry name" value="YeaO-like"/>
</dbReference>
<dbReference type="AlphaFoldDB" id="A0A4R3MX86"/>
<proteinExistence type="predicted"/>
<reference evidence="1 2" key="1">
    <citation type="submission" date="2019-03" db="EMBL/GenBank/DDBJ databases">
        <title>Genomic Encyclopedia of Type Strains, Phase IV (KMG-IV): sequencing the most valuable type-strain genomes for metagenomic binning, comparative biology and taxonomic classification.</title>
        <authorList>
            <person name="Goeker M."/>
        </authorList>
    </citation>
    <scope>NUCLEOTIDE SEQUENCE [LARGE SCALE GENOMIC DNA]</scope>
    <source>
        <strain evidence="1 2">DSM 25894</strain>
    </source>
</reference>
<keyword evidence="2" id="KW-1185">Reference proteome</keyword>
<protein>
    <submittedName>
        <fullName evidence="1">Uncharacterized protein YeaO (DUF488 family)</fullName>
    </submittedName>
</protein>
<organism evidence="1 2">
    <name type="scientific">Melghiribacillus thermohalophilus</name>
    <dbReference type="NCBI Taxonomy" id="1324956"/>
    <lineage>
        <taxon>Bacteria</taxon>
        <taxon>Bacillati</taxon>
        <taxon>Bacillota</taxon>
        <taxon>Bacilli</taxon>
        <taxon>Bacillales</taxon>
        <taxon>Bacillaceae</taxon>
        <taxon>Melghiribacillus</taxon>
    </lineage>
</organism>
<dbReference type="PANTHER" id="PTHR36849:SF1">
    <property type="entry name" value="CYTOPLASMIC PROTEIN"/>
    <property type="match status" value="1"/>
</dbReference>
<dbReference type="Pfam" id="PF22752">
    <property type="entry name" value="DUF488-N3i"/>
    <property type="match status" value="1"/>
</dbReference>
<gene>
    <name evidence="1" type="ORF">EDD68_11837</name>
</gene>
<dbReference type="PANTHER" id="PTHR36849">
    <property type="entry name" value="CYTOPLASMIC PROTEIN-RELATED"/>
    <property type="match status" value="1"/>
</dbReference>
<dbReference type="OrthoDB" id="9790745at2"/>
<dbReference type="Proteomes" id="UP000294650">
    <property type="component" value="Unassembled WGS sequence"/>
</dbReference>
<dbReference type="RefSeq" id="WP_132372458.1">
    <property type="nucleotide sequence ID" value="NZ_SMAN01000018.1"/>
</dbReference>
<evidence type="ECO:0000313" key="1">
    <source>
        <dbReference type="EMBL" id="TCT19353.1"/>
    </source>
</evidence>
<sequence length="128" mass="14981">MASNIQIKRVYEKSSVNDGKRVLIDRLWPRGMSKEKARIDVWLKDVAPTPKLRKWFDHRPERFETFAAEYKKELKTCKVQIEALEKLLRWSESGRLTLLYAAKDPIHNHAVVLLETLQEVKGNHTGIE</sequence>
<comment type="caution">
    <text evidence="1">The sequence shown here is derived from an EMBL/GenBank/DDBJ whole genome shotgun (WGS) entry which is preliminary data.</text>
</comment>
<accession>A0A4R3MX86</accession>
<name>A0A4R3MX86_9BACI</name>
<dbReference type="EMBL" id="SMAN01000018">
    <property type="protein sequence ID" value="TCT19353.1"/>
    <property type="molecule type" value="Genomic_DNA"/>
</dbReference>